<evidence type="ECO:0008006" key="4">
    <source>
        <dbReference type="Google" id="ProtNLM"/>
    </source>
</evidence>
<feature type="region of interest" description="Disordered" evidence="1">
    <location>
        <begin position="72"/>
        <end position="187"/>
    </location>
</feature>
<name>A0ABD3I661_9MARC</name>
<evidence type="ECO:0000313" key="2">
    <source>
        <dbReference type="EMBL" id="KAL3699198.1"/>
    </source>
</evidence>
<feature type="compositionally biased region" description="Basic and acidic residues" evidence="1">
    <location>
        <begin position="135"/>
        <end position="155"/>
    </location>
</feature>
<feature type="compositionally biased region" description="Basic and acidic residues" evidence="1">
    <location>
        <begin position="108"/>
        <end position="128"/>
    </location>
</feature>
<dbReference type="Proteomes" id="UP001633002">
    <property type="component" value="Unassembled WGS sequence"/>
</dbReference>
<organism evidence="2 3">
    <name type="scientific">Riccia sorocarpa</name>
    <dbReference type="NCBI Taxonomy" id="122646"/>
    <lineage>
        <taxon>Eukaryota</taxon>
        <taxon>Viridiplantae</taxon>
        <taxon>Streptophyta</taxon>
        <taxon>Embryophyta</taxon>
        <taxon>Marchantiophyta</taxon>
        <taxon>Marchantiopsida</taxon>
        <taxon>Marchantiidae</taxon>
        <taxon>Marchantiales</taxon>
        <taxon>Ricciaceae</taxon>
        <taxon>Riccia</taxon>
    </lineage>
</organism>
<dbReference type="EMBL" id="JBJQOH010000001">
    <property type="protein sequence ID" value="KAL3699198.1"/>
    <property type="molecule type" value="Genomic_DNA"/>
</dbReference>
<comment type="caution">
    <text evidence="2">The sequence shown here is derived from an EMBL/GenBank/DDBJ whole genome shotgun (WGS) entry which is preliminary data.</text>
</comment>
<gene>
    <name evidence="2" type="ORF">R1sor_017220</name>
</gene>
<dbReference type="AlphaFoldDB" id="A0ABD3I661"/>
<proteinExistence type="predicted"/>
<evidence type="ECO:0000313" key="3">
    <source>
        <dbReference type="Proteomes" id="UP001633002"/>
    </source>
</evidence>
<accession>A0ABD3I661</accession>
<sequence>MQTVGTVLYKELVDNERGSVKLRVVVGTEIEEFPTTLEVPITTDFTIYVQLDYEGLHLRCYKYGSLDHKAEECDGGQNQRQRRSRANEPGQNGGEFGISLNIGGPRDSAVRRDREQSTTEGEGKDYQISRRRSSRRPEPVKIDNDKQIEALKNIKEPGGSKAASPSVSTDTRSESADEQQGGDRVLK</sequence>
<reference evidence="2 3" key="1">
    <citation type="submission" date="2024-09" db="EMBL/GenBank/DDBJ databases">
        <title>Chromosome-scale assembly of Riccia sorocarpa.</title>
        <authorList>
            <person name="Paukszto L."/>
        </authorList>
    </citation>
    <scope>NUCLEOTIDE SEQUENCE [LARGE SCALE GENOMIC DNA]</scope>
    <source>
        <strain evidence="2">LP-2024</strain>
        <tissue evidence="2">Aerial parts of the thallus</tissue>
    </source>
</reference>
<protein>
    <recommendedName>
        <fullName evidence="4">Zinc knuckle CX2CX4HX4C domain-containing protein</fullName>
    </recommendedName>
</protein>
<keyword evidence="3" id="KW-1185">Reference proteome</keyword>
<evidence type="ECO:0000256" key="1">
    <source>
        <dbReference type="SAM" id="MobiDB-lite"/>
    </source>
</evidence>